<dbReference type="RefSeq" id="WP_218236933.1">
    <property type="nucleotide sequence ID" value="NZ_BAABBB010000021.1"/>
</dbReference>
<reference evidence="6" key="1">
    <citation type="journal article" date="2019" name="Int. J. Syst. Evol. Microbiol.">
        <title>The Global Catalogue of Microorganisms (GCM) 10K type strain sequencing project: providing services to taxonomists for standard genome sequencing and annotation.</title>
        <authorList>
            <consortium name="The Broad Institute Genomics Platform"/>
            <consortium name="The Broad Institute Genome Sequencing Center for Infectious Disease"/>
            <person name="Wu L."/>
            <person name="Ma J."/>
        </authorList>
    </citation>
    <scope>NUCLEOTIDE SEQUENCE [LARGE SCALE GENOMIC DNA]</scope>
    <source>
        <strain evidence="6">JCM 17460</strain>
    </source>
</reference>
<keyword evidence="3" id="KW-0456">Lyase</keyword>
<evidence type="ECO:0000313" key="5">
    <source>
        <dbReference type="EMBL" id="GAA3546914.1"/>
    </source>
</evidence>
<accession>A0ABP6W5R4</accession>
<name>A0ABP6W5R4_9ACTN</name>
<dbReference type="InterPro" id="IPR018376">
    <property type="entry name" value="Enoyl-CoA_hyd/isom_CS"/>
</dbReference>
<dbReference type="Pfam" id="PF00378">
    <property type="entry name" value="ECH_1"/>
    <property type="match status" value="1"/>
</dbReference>
<protein>
    <submittedName>
        <fullName evidence="5">Enoyl-CoA hydratase/isomerase family protein</fullName>
    </submittedName>
</protein>
<comment type="caution">
    <text evidence="5">The sequence shown here is derived from an EMBL/GenBank/DDBJ whole genome shotgun (WGS) entry which is preliminary data.</text>
</comment>
<evidence type="ECO:0000256" key="3">
    <source>
        <dbReference type="ARBA" id="ARBA00023239"/>
    </source>
</evidence>
<comment type="similarity">
    <text evidence="1 4">Belongs to the enoyl-CoA hydratase/isomerase family.</text>
</comment>
<sequence length="258" mass="27654">MDTTDRTVDLEIVEDVAHVRLNRPERLNAVSAQLVRDLVTVLTQAIDESPRAMVLAGNGRAFCAGQDLKEIQPPSTDPDARRRLLTEAEEITRLVRRAPFPVIAAVHGYAMGAGCEIALMCDLVVADQTAVFAFPEVAVAQAVGQGISHRLPLTVGPARAKELLLFGARFDAVRGHDLGLVNEVTAPGGHVTRATELATDIVALSPLAVRLAKNAIDAGADGTLDDALALETQHLMRVDEDPAMQSAAQRFTSKDRTR</sequence>
<dbReference type="PANTHER" id="PTHR11941:SF169">
    <property type="entry name" value="(7AS)-7A-METHYL-1,5-DIOXO-2,3,5,6,7,7A-HEXAHYDRO-1H-INDENE-CARBOXYL-COA HYDROLASE"/>
    <property type="match status" value="1"/>
</dbReference>
<gene>
    <name evidence="5" type="ORF">GCM10022263_37540</name>
</gene>
<keyword evidence="6" id="KW-1185">Reference proteome</keyword>
<dbReference type="Proteomes" id="UP001500301">
    <property type="component" value="Unassembled WGS sequence"/>
</dbReference>
<dbReference type="InterPro" id="IPR001753">
    <property type="entry name" value="Enoyl-CoA_hydra/iso"/>
</dbReference>
<dbReference type="CDD" id="cd06558">
    <property type="entry name" value="crotonase-like"/>
    <property type="match status" value="1"/>
</dbReference>
<organism evidence="5 6">
    <name type="scientific">Nocardioides daeguensis</name>
    <dbReference type="NCBI Taxonomy" id="908359"/>
    <lineage>
        <taxon>Bacteria</taxon>
        <taxon>Bacillati</taxon>
        <taxon>Actinomycetota</taxon>
        <taxon>Actinomycetes</taxon>
        <taxon>Propionibacteriales</taxon>
        <taxon>Nocardioidaceae</taxon>
        <taxon>Nocardioides</taxon>
    </lineage>
</organism>
<dbReference type="EMBL" id="BAABBB010000021">
    <property type="protein sequence ID" value="GAA3546914.1"/>
    <property type="molecule type" value="Genomic_DNA"/>
</dbReference>
<keyword evidence="2" id="KW-0443">Lipid metabolism</keyword>
<evidence type="ECO:0000256" key="1">
    <source>
        <dbReference type="ARBA" id="ARBA00005254"/>
    </source>
</evidence>
<proteinExistence type="inferred from homology"/>
<evidence type="ECO:0000313" key="6">
    <source>
        <dbReference type="Proteomes" id="UP001500301"/>
    </source>
</evidence>
<dbReference type="PROSITE" id="PS00166">
    <property type="entry name" value="ENOYL_COA_HYDRATASE"/>
    <property type="match status" value="1"/>
</dbReference>
<dbReference type="PANTHER" id="PTHR11941">
    <property type="entry name" value="ENOYL-COA HYDRATASE-RELATED"/>
    <property type="match status" value="1"/>
</dbReference>
<evidence type="ECO:0000256" key="4">
    <source>
        <dbReference type="RuleBase" id="RU003707"/>
    </source>
</evidence>
<evidence type="ECO:0000256" key="2">
    <source>
        <dbReference type="ARBA" id="ARBA00023098"/>
    </source>
</evidence>